<evidence type="ECO:0000256" key="1">
    <source>
        <dbReference type="SAM" id="SignalP"/>
    </source>
</evidence>
<evidence type="ECO:0000313" key="2">
    <source>
        <dbReference type="EMBL" id="MBS9477801.1"/>
    </source>
</evidence>
<gene>
    <name evidence="2" type="ORF">KIP89_11860</name>
</gene>
<dbReference type="Proteomes" id="UP001166585">
    <property type="component" value="Unassembled WGS sequence"/>
</dbReference>
<feature type="signal peptide" evidence="1">
    <location>
        <begin position="1"/>
        <end position="24"/>
    </location>
</feature>
<keyword evidence="3" id="KW-1185">Reference proteome</keyword>
<organism evidence="2 3">
    <name type="scientific">Ancylobacter radicis</name>
    <dbReference type="NCBI Taxonomy" id="2836179"/>
    <lineage>
        <taxon>Bacteria</taxon>
        <taxon>Pseudomonadati</taxon>
        <taxon>Pseudomonadota</taxon>
        <taxon>Alphaproteobacteria</taxon>
        <taxon>Hyphomicrobiales</taxon>
        <taxon>Xanthobacteraceae</taxon>
        <taxon>Ancylobacter</taxon>
    </lineage>
</organism>
<keyword evidence="1" id="KW-0732">Signal</keyword>
<evidence type="ECO:0000313" key="3">
    <source>
        <dbReference type="Proteomes" id="UP001166585"/>
    </source>
</evidence>
<feature type="chain" id="PRO_5046386222" evidence="1">
    <location>
        <begin position="25"/>
        <end position="279"/>
    </location>
</feature>
<sequence>MMRGRAPRLMGVLTSLMIGGCANAPLEQGGTLSSYSDLAPSNGALTRAALRANKEQVLAARTVRIVPTQFTPAALATPFTPKQRAIVTNAVDRALCAGLSERFEVVAADAPADLTVRASVTHVTRTDATMVGVSKGLGIAKSVFLPDFIAPTPRLPIGLGSLSMEAGAYGPSGHQIVAMTWARGASALVGASRVAEEGDAYVLAAEFGADFSKLVSTGDTPFGKLPDMPSQEKIQMALKGTPKYPACAVFGRAPGFADLVGDGLGLPPDWTDKGAAPPS</sequence>
<protein>
    <submittedName>
        <fullName evidence="2">DUF3313 domain-containing protein</fullName>
    </submittedName>
</protein>
<dbReference type="PROSITE" id="PS51257">
    <property type="entry name" value="PROKAR_LIPOPROTEIN"/>
    <property type="match status" value="1"/>
</dbReference>
<dbReference type="InterPro" id="IPR021747">
    <property type="entry name" value="DUF3313"/>
</dbReference>
<dbReference type="Pfam" id="PF11769">
    <property type="entry name" value="DUF3313"/>
    <property type="match status" value="1"/>
</dbReference>
<reference evidence="2" key="1">
    <citation type="submission" date="2021-05" db="EMBL/GenBank/DDBJ databases">
        <authorList>
            <person name="Sun Q."/>
            <person name="Inoue M."/>
        </authorList>
    </citation>
    <scope>NUCLEOTIDE SEQUENCE</scope>
    <source>
        <strain evidence="2">VKM B-3255</strain>
    </source>
</reference>
<accession>A0ABS5R810</accession>
<dbReference type="EMBL" id="JAHCQH010000017">
    <property type="protein sequence ID" value="MBS9477801.1"/>
    <property type="molecule type" value="Genomic_DNA"/>
</dbReference>
<proteinExistence type="predicted"/>
<comment type="caution">
    <text evidence="2">The sequence shown here is derived from an EMBL/GenBank/DDBJ whole genome shotgun (WGS) entry which is preliminary data.</text>
</comment>
<name>A0ABS5R810_9HYPH</name>